<organism evidence="1 2">
    <name type="scientific">Racocetra persica</name>
    <dbReference type="NCBI Taxonomy" id="160502"/>
    <lineage>
        <taxon>Eukaryota</taxon>
        <taxon>Fungi</taxon>
        <taxon>Fungi incertae sedis</taxon>
        <taxon>Mucoromycota</taxon>
        <taxon>Glomeromycotina</taxon>
        <taxon>Glomeromycetes</taxon>
        <taxon>Diversisporales</taxon>
        <taxon>Gigasporaceae</taxon>
        <taxon>Racocetra</taxon>
    </lineage>
</organism>
<evidence type="ECO:0000313" key="2">
    <source>
        <dbReference type="Proteomes" id="UP000789920"/>
    </source>
</evidence>
<gene>
    <name evidence="1" type="ORF">RPERSI_LOCUS6708</name>
</gene>
<evidence type="ECO:0000313" key="1">
    <source>
        <dbReference type="EMBL" id="CAG8620845.1"/>
    </source>
</evidence>
<comment type="caution">
    <text evidence="1">The sequence shown here is derived from an EMBL/GenBank/DDBJ whole genome shotgun (WGS) entry which is preliminary data.</text>
</comment>
<protein>
    <submittedName>
        <fullName evidence="1">1571_t:CDS:1</fullName>
    </submittedName>
</protein>
<name>A0ACA9N083_9GLOM</name>
<dbReference type="Proteomes" id="UP000789920">
    <property type="component" value="Unassembled WGS sequence"/>
</dbReference>
<accession>A0ACA9N083</accession>
<reference evidence="1" key="1">
    <citation type="submission" date="2021-06" db="EMBL/GenBank/DDBJ databases">
        <authorList>
            <person name="Kallberg Y."/>
            <person name="Tangrot J."/>
            <person name="Rosling A."/>
        </authorList>
    </citation>
    <scope>NUCLEOTIDE SEQUENCE</scope>
    <source>
        <strain evidence="1">MA461A</strain>
    </source>
</reference>
<proteinExistence type="predicted"/>
<sequence length="138" mass="15543">MNNDDGFDNLYINNIHSFNDLLPNNQDTEAGVQFQSSPILLHNSPISNLPPMSSASTSTNISLMSLSSANKDKQLFIKLDDLSPFNFKDLSEKTIPDDPQVQQLLYHFNCLVKAMEKEQSYSSKQSFLVQIPVFKGEK</sequence>
<keyword evidence="2" id="KW-1185">Reference proteome</keyword>
<dbReference type="EMBL" id="CAJVQC010010811">
    <property type="protein sequence ID" value="CAG8620845.1"/>
    <property type="molecule type" value="Genomic_DNA"/>
</dbReference>